<keyword evidence="1" id="KW-1133">Transmembrane helix</keyword>
<name>A0A433DD01_9FUNG</name>
<evidence type="ECO:0000313" key="2">
    <source>
        <dbReference type="EMBL" id="RUP48731.1"/>
    </source>
</evidence>
<keyword evidence="3" id="KW-1185">Reference proteome</keyword>
<keyword evidence="1" id="KW-0812">Transmembrane</keyword>
<keyword evidence="1" id="KW-0472">Membrane</keyword>
<protein>
    <submittedName>
        <fullName evidence="2">Uncharacterized protein</fullName>
    </submittedName>
</protein>
<organism evidence="2 3">
    <name type="scientific">Jimgerdemannia flammicorona</name>
    <dbReference type="NCBI Taxonomy" id="994334"/>
    <lineage>
        <taxon>Eukaryota</taxon>
        <taxon>Fungi</taxon>
        <taxon>Fungi incertae sedis</taxon>
        <taxon>Mucoromycota</taxon>
        <taxon>Mucoromycotina</taxon>
        <taxon>Endogonomycetes</taxon>
        <taxon>Endogonales</taxon>
        <taxon>Endogonaceae</taxon>
        <taxon>Jimgerdemannia</taxon>
    </lineage>
</organism>
<comment type="caution">
    <text evidence="2">The sequence shown here is derived from an EMBL/GenBank/DDBJ whole genome shotgun (WGS) entry which is preliminary data.</text>
</comment>
<sequence>MITSGTICCQHTLAPCSGPCHRTLPSALDYDIEHCRDRDATQKAKLSNRLQWHNSRRVLAQNYSGSPSITQARPALPRLAQHYPGSPSITQARPALPRLAQHYPGSLSITQARPALPRLAQHYPCEIQCKIGLSQDSVPSSHIYTPIGKCGTSALDMYVTFELPFNSGLSLDCIFIQDIHARYLHLKQRNAIAELDGQNGERGQKHRHGQPQAAQDLRCGVRRQNRRTRAKTSTQMIVAQHPIEHTVLNGVRYEHVRFLADTIKKATTIGNRLSICRSIYLFALLHLQHILSLFLLAYPLTCPLFCALRMKHILHLRHCGAPTQVMKRYMYFALGRALSPCIKCTALGWRITRAP</sequence>
<gene>
    <name evidence="2" type="ORF">BC936DRAFT_144085</name>
</gene>
<dbReference type="AlphaFoldDB" id="A0A433DD01"/>
<proteinExistence type="predicted"/>
<reference evidence="2 3" key="1">
    <citation type="journal article" date="2018" name="New Phytol.">
        <title>Phylogenomics of Endogonaceae and evolution of mycorrhizas within Mucoromycota.</title>
        <authorList>
            <person name="Chang Y."/>
            <person name="Desiro A."/>
            <person name="Na H."/>
            <person name="Sandor L."/>
            <person name="Lipzen A."/>
            <person name="Clum A."/>
            <person name="Barry K."/>
            <person name="Grigoriev I.V."/>
            <person name="Martin F.M."/>
            <person name="Stajich J.E."/>
            <person name="Smith M.E."/>
            <person name="Bonito G."/>
            <person name="Spatafora J.W."/>
        </authorList>
    </citation>
    <scope>NUCLEOTIDE SEQUENCE [LARGE SCALE GENOMIC DNA]</scope>
    <source>
        <strain evidence="2 3">GMNB39</strain>
    </source>
</reference>
<dbReference type="EMBL" id="RBNI01003014">
    <property type="protein sequence ID" value="RUP48731.1"/>
    <property type="molecule type" value="Genomic_DNA"/>
</dbReference>
<evidence type="ECO:0000256" key="1">
    <source>
        <dbReference type="SAM" id="Phobius"/>
    </source>
</evidence>
<dbReference type="Proteomes" id="UP000268093">
    <property type="component" value="Unassembled WGS sequence"/>
</dbReference>
<accession>A0A433DD01</accession>
<feature type="transmembrane region" description="Helical" evidence="1">
    <location>
        <begin position="279"/>
        <end position="308"/>
    </location>
</feature>
<evidence type="ECO:0000313" key="3">
    <source>
        <dbReference type="Proteomes" id="UP000268093"/>
    </source>
</evidence>